<protein>
    <recommendedName>
        <fullName evidence="2">Ribonucleotide reductase large subunit domain-containing protein</fullName>
    </recommendedName>
</protein>
<feature type="domain" description="Ribonucleotide reductase large subunit" evidence="2">
    <location>
        <begin position="12"/>
        <end position="34"/>
    </location>
</feature>
<dbReference type="GO" id="GO:0004748">
    <property type="term" value="F:ribonucleoside-diphosphate reductase activity, thioredoxin disulfide as acceptor"/>
    <property type="evidence" value="ECO:0007669"/>
    <property type="project" value="TreeGrafter"/>
</dbReference>
<evidence type="ECO:0000256" key="1">
    <source>
        <dbReference type="ARBA" id="ARBA00010406"/>
    </source>
</evidence>
<evidence type="ECO:0000313" key="3">
    <source>
        <dbReference type="EMBL" id="GAG33748.1"/>
    </source>
</evidence>
<evidence type="ECO:0000259" key="2">
    <source>
        <dbReference type="PROSITE" id="PS00089"/>
    </source>
</evidence>
<dbReference type="Pfam" id="PF02867">
    <property type="entry name" value="Ribonuc_red_lgC"/>
    <property type="match status" value="1"/>
</dbReference>
<dbReference type="GO" id="GO:0005971">
    <property type="term" value="C:ribonucleoside-diphosphate reductase complex"/>
    <property type="evidence" value="ECO:0007669"/>
    <property type="project" value="TreeGrafter"/>
</dbReference>
<dbReference type="InterPro" id="IPR013346">
    <property type="entry name" value="NrdE_NrdA_C"/>
</dbReference>
<feature type="non-terminal residue" evidence="3">
    <location>
        <position position="1"/>
    </location>
</feature>
<dbReference type="AlphaFoldDB" id="X0XAP5"/>
<proteinExistence type="inferred from homology"/>
<dbReference type="InterPro" id="IPR000788">
    <property type="entry name" value="RNR_lg_C"/>
</dbReference>
<dbReference type="InterPro" id="IPR039718">
    <property type="entry name" value="Rrm1"/>
</dbReference>
<comment type="caution">
    <text evidence="3">The sequence shown here is derived from an EMBL/GenBank/DDBJ whole genome shotgun (WGS) entry which is preliminary data.</text>
</comment>
<sequence>WDESSDSLMWNWEDLRKKIKKTGVRNSLLVAPMPTASTSQILGNNEAMEPYTSNLYTRRTLAGEFTVINKHLMSDLEDLGIWDQDMKDKIIYHRGSVQNITEIPLVLRNIYKTAWELKQKSIIDQAIDRGRFICQSQSLNIFCETPNYELLTKIHFYGWKKGLKTGSYYIRSKPSMSAQQFTIDPEVVEKIKNKRQEEEEVCEMCSG</sequence>
<reference evidence="3" key="1">
    <citation type="journal article" date="2014" name="Front. Microbiol.">
        <title>High frequency of phylogenetically diverse reductive dehalogenase-homologous genes in deep subseafloor sedimentary metagenomes.</title>
        <authorList>
            <person name="Kawai M."/>
            <person name="Futagami T."/>
            <person name="Toyoda A."/>
            <person name="Takaki Y."/>
            <person name="Nishi S."/>
            <person name="Hori S."/>
            <person name="Arai W."/>
            <person name="Tsubouchi T."/>
            <person name="Morono Y."/>
            <person name="Uchiyama I."/>
            <person name="Ito T."/>
            <person name="Fujiyama A."/>
            <person name="Inagaki F."/>
            <person name="Takami H."/>
        </authorList>
    </citation>
    <scope>NUCLEOTIDE SEQUENCE</scope>
    <source>
        <strain evidence="3">Expedition CK06-06</strain>
    </source>
</reference>
<dbReference type="SUPFAM" id="SSF51998">
    <property type="entry name" value="PFL-like glycyl radical enzymes"/>
    <property type="match status" value="1"/>
</dbReference>
<dbReference type="PANTHER" id="PTHR11573:SF6">
    <property type="entry name" value="RIBONUCLEOSIDE-DIPHOSPHATE REDUCTASE LARGE SUBUNIT"/>
    <property type="match status" value="1"/>
</dbReference>
<dbReference type="GO" id="GO:0005524">
    <property type="term" value="F:ATP binding"/>
    <property type="evidence" value="ECO:0007669"/>
    <property type="project" value="TreeGrafter"/>
</dbReference>
<dbReference type="Gene3D" id="3.20.70.20">
    <property type="match status" value="1"/>
</dbReference>
<name>X0XAP5_9ZZZZ</name>
<dbReference type="PROSITE" id="PS00089">
    <property type="entry name" value="RIBORED_LARGE"/>
    <property type="match status" value="1"/>
</dbReference>
<dbReference type="GO" id="GO:0009263">
    <property type="term" value="P:deoxyribonucleotide biosynthetic process"/>
    <property type="evidence" value="ECO:0007669"/>
    <property type="project" value="TreeGrafter"/>
</dbReference>
<gene>
    <name evidence="3" type="ORF">S01H1_74049</name>
</gene>
<comment type="similarity">
    <text evidence="1">Belongs to the ribonucleoside diphosphate reductase large chain family.</text>
</comment>
<dbReference type="PANTHER" id="PTHR11573">
    <property type="entry name" value="RIBONUCLEOSIDE-DIPHOSPHATE REDUCTASE LARGE CHAIN"/>
    <property type="match status" value="1"/>
</dbReference>
<organism evidence="3">
    <name type="scientific">marine sediment metagenome</name>
    <dbReference type="NCBI Taxonomy" id="412755"/>
    <lineage>
        <taxon>unclassified sequences</taxon>
        <taxon>metagenomes</taxon>
        <taxon>ecological metagenomes</taxon>
    </lineage>
</organism>
<dbReference type="EMBL" id="BARS01049507">
    <property type="protein sequence ID" value="GAG33748.1"/>
    <property type="molecule type" value="Genomic_DNA"/>
</dbReference>
<accession>X0XAP5</accession>